<evidence type="ECO:0000313" key="3">
    <source>
        <dbReference type="EMBL" id="MEX6688969.1"/>
    </source>
</evidence>
<feature type="domain" description="Sialate O-acetylesterase" evidence="2">
    <location>
        <begin position="3"/>
        <end position="224"/>
    </location>
</feature>
<sequence length="279" mass="31378">MIHSFLMIGQSNMAGRGFKKDVPLIFNEGIKMLRNGRWQIMSEPINYDRPTAGIGLASSFAAAWRLKNETEEIGLIPCADGGTSLEDWAVGGALFDHAVAEARLAQRTSKLAGILWHQGETDCFPDRAAVYGEKFNAIITELRHQLSVPDIPLIVGGLGDFLTEGLYGQYFDSYPIVNEALVQFAQTHENCYFVTAEELTANEDYIHFNAASLRIFGVRYFEAFNKLQHVMKPFAHEDEVLQAIYNRPLTRKEKNTLLEYRFASGEITLQEFQEKAANS</sequence>
<keyword evidence="1" id="KW-0378">Hydrolase</keyword>
<gene>
    <name evidence="3" type="ORF">QTN47_15780</name>
</gene>
<proteinExistence type="predicted"/>
<protein>
    <submittedName>
        <fullName evidence="3">Sialate O-acetylesterase</fullName>
    </submittedName>
</protein>
<comment type="caution">
    <text evidence="3">The sequence shown here is derived from an EMBL/GenBank/DDBJ whole genome shotgun (WGS) entry which is preliminary data.</text>
</comment>
<dbReference type="InterPro" id="IPR052940">
    <property type="entry name" value="Carb_Esterase_6"/>
</dbReference>
<dbReference type="Pfam" id="PF03629">
    <property type="entry name" value="SASA"/>
    <property type="match status" value="1"/>
</dbReference>
<accession>A0ABV3ZKK4</accession>
<evidence type="ECO:0000259" key="2">
    <source>
        <dbReference type="Pfam" id="PF03629"/>
    </source>
</evidence>
<dbReference type="PANTHER" id="PTHR31988:SF19">
    <property type="entry name" value="9-O-ACETYL-N-ACETYLNEURAMINIC ACID DEACETYLASE-RELATED"/>
    <property type="match status" value="1"/>
</dbReference>
<name>A0ABV3ZKK4_9BACT</name>
<organism evidence="3 4">
    <name type="scientific">Danxiaibacter flavus</name>
    <dbReference type="NCBI Taxonomy" id="3049108"/>
    <lineage>
        <taxon>Bacteria</taxon>
        <taxon>Pseudomonadati</taxon>
        <taxon>Bacteroidota</taxon>
        <taxon>Chitinophagia</taxon>
        <taxon>Chitinophagales</taxon>
        <taxon>Chitinophagaceae</taxon>
        <taxon>Danxiaibacter</taxon>
    </lineage>
</organism>
<dbReference type="EMBL" id="JAULBC010000005">
    <property type="protein sequence ID" value="MEX6688969.1"/>
    <property type="molecule type" value="Genomic_DNA"/>
</dbReference>
<dbReference type="InterPro" id="IPR036514">
    <property type="entry name" value="SGNH_hydro_sf"/>
</dbReference>
<evidence type="ECO:0000256" key="1">
    <source>
        <dbReference type="ARBA" id="ARBA00022801"/>
    </source>
</evidence>
<reference evidence="3 4" key="1">
    <citation type="submission" date="2023-07" db="EMBL/GenBank/DDBJ databases">
        <authorList>
            <person name="Lian W.-H."/>
        </authorList>
    </citation>
    <scope>NUCLEOTIDE SEQUENCE [LARGE SCALE GENOMIC DNA]</scope>
    <source>
        <strain evidence="3 4">SYSU DXS3180</strain>
    </source>
</reference>
<dbReference type="PANTHER" id="PTHR31988">
    <property type="entry name" value="ESTERASE, PUTATIVE (DUF303)-RELATED"/>
    <property type="match status" value="1"/>
</dbReference>
<dbReference type="InterPro" id="IPR005181">
    <property type="entry name" value="SASA"/>
</dbReference>
<dbReference type="Proteomes" id="UP001560573">
    <property type="component" value="Unassembled WGS sequence"/>
</dbReference>
<dbReference type="RefSeq" id="WP_369330377.1">
    <property type="nucleotide sequence ID" value="NZ_JAULBC010000005.1"/>
</dbReference>
<dbReference type="Gene3D" id="3.40.50.1110">
    <property type="entry name" value="SGNH hydrolase"/>
    <property type="match status" value="1"/>
</dbReference>
<keyword evidence="4" id="KW-1185">Reference proteome</keyword>
<dbReference type="SUPFAM" id="SSF52266">
    <property type="entry name" value="SGNH hydrolase"/>
    <property type="match status" value="1"/>
</dbReference>
<evidence type="ECO:0000313" key="4">
    <source>
        <dbReference type="Proteomes" id="UP001560573"/>
    </source>
</evidence>